<dbReference type="SUPFAM" id="SSF52540">
    <property type="entry name" value="P-loop containing nucleoside triphosphate hydrolases"/>
    <property type="match status" value="2"/>
</dbReference>
<evidence type="ECO:0000259" key="6">
    <source>
        <dbReference type="PROSITE" id="PS51716"/>
    </source>
</evidence>
<dbReference type="GeneTree" id="ENSGT00950000183007"/>
<evidence type="ECO:0000313" key="7">
    <source>
        <dbReference type="Ensembl" id="ENSOGAP00000019714.1"/>
    </source>
</evidence>
<dbReference type="InParanoid" id="H0XUC2"/>
<dbReference type="GO" id="GO:0005525">
    <property type="term" value="F:GTP binding"/>
    <property type="evidence" value="ECO:0007669"/>
    <property type="project" value="UniProtKB-KW"/>
</dbReference>
<feature type="transmembrane region" description="Helical" evidence="5">
    <location>
        <begin position="310"/>
        <end position="335"/>
    </location>
</feature>
<keyword evidence="5" id="KW-0812">Transmembrane</keyword>
<reference evidence="7" key="2">
    <citation type="submission" date="2025-08" db="UniProtKB">
        <authorList>
            <consortium name="Ensembl"/>
        </authorList>
    </citation>
    <scope>IDENTIFICATION</scope>
</reference>
<comment type="similarity">
    <text evidence="1">Belongs to the TRAFAC class dynamin-like GTPase superfamily. IRG family.</text>
</comment>
<keyword evidence="3" id="KW-0378">Hydrolase</keyword>
<dbReference type="EMBL" id="AAQR03008240">
    <property type="status" value="NOT_ANNOTATED_CDS"/>
    <property type="molecule type" value="Genomic_DNA"/>
</dbReference>
<dbReference type="EMBL" id="AAQR03008238">
    <property type="status" value="NOT_ANNOTATED_CDS"/>
    <property type="molecule type" value="Genomic_DNA"/>
</dbReference>
<sequence length="799" mass="90225">ILSKAEAMNIEKAIADGNLPEVVSAIRETVKIMSRTPVNIAVTGDSGNGMSSFINALRNIGHEGEDSAPVGVVKTTHTCASYLSPHFPNVVLWDLPGTGCATDSLENYLMEMQFSRYDFFIIIASEQFSVSHVMLAKTIEDMRKKFYIVWTKLDMVLSTSALTEGQLRQSIIENILENLQKKQVCEPPIFLVSSLEPLLHDFPKLRDMLRTDLIKIRCHDLLQKLSHTCEMVINDKVTSLQKKITTQSFQDACGISDADDLAVCLNAYQSFFGVDDESLWQVAQRMDITQREGFPGFSFSQLFSWFPDSGWLRVLVFGVGIIFFLGVFFVLFNYFNDRMESDIRVTLMKEQSVLTIHFPSSSCLCQSLEENSQYSLGLVPNTSCNAYFKNFKMENKIISQETIDLMELHLKKGDIQGANSVINDALKEIDNVPLSIAVIGECGVGKSSLINALRGVGNGDQDLAPTGVVGTTRERSPYKHPKFPNVTFWDLPAIGTSNYQQKDYLEKVKFGEYDFFIIVSAVCFKKNDIDLAQMIQIMKKNFYFVRTKVDLDLEAEQVFKKTAFDREKVLQQIRNDYLNIFKQNKINEPPIFLISNRDLSEYDFPILIDTLIKDLPIQKHHIFMLSLPNVTEAAIESKRDSLKQMIWLDALKAGALAPLRMVGITSNRDVEKLKTSLNQYRVLFGVDDASLERLAKDLQVPVKQLKATLKSPSLLQNKKEESIGEMLLKYLERVCSADGFLASGISFGKTYYLQLHFLNTVTEDAKVLLKETFKKRVESGTCGSKELHVPVSWTKGTFV</sequence>
<dbReference type="GO" id="GO:0045087">
    <property type="term" value="P:innate immune response"/>
    <property type="evidence" value="ECO:0007669"/>
    <property type="project" value="TreeGrafter"/>
</dbReference>
<dbReference type="GO" id="GO:0005789">
    <property type="term" value="C:endoplasmic reticulum membrane"/>
    <property type="evidence" value="ECO:0007669"/>
    <property type="project" value="TreeGrafter"/>
</dbReference>
<dbReference type="OMA" id="HAFIMAS"/>
<dbReference type="Proteomes" id="UP000005225">
    <property type="component" value="Unassembled WGS sequence"/>
</dbReference>
<keyword evidence="8" id="KW-1185">Reference proteome</keyword>
<dbReference type="AlphaFoldDB" id="H0XUC2"/>
<dbReference type="STRING" id="30611.ENSOGAP00000019714"/>
<keyword evidence="5" id="KW-0472">Membrane</keyword>
<evidence type="ECO:0000256" key="1">
    <source>
        <dbReference type="ARBA" id="ARBA00005429"/>
    </source>
</evidence>
<evidence type="ECO:0000256" key="5">
    <source>
        <dbReference type="SAM" id="Phobius"/>
    </source>
</evidence>
<dbReference type="GO" id="GO:0035458">
    <property type="term" value="P:cellular response to interferon-beta"/>
    <property type="evidence" value="ECO:0007669"/>
    <property type="project" value="TreeGrafter"/>
</dbReference>
<organism evidence="7 8">
    <name type="scientific">Otolemur garnettii</name>
    <name type="common">Small-eared galago</name>
    <name type="synonym">Garnett's greater bushbaby</name>
    <dbReference type="NCBI Taxonomy" id="30611"/>
    <lineage>
        <taxon>Eukaryota</taxon>
        <taxon>Metazoa</taxon>
        <taxon>Chordata</taxon>
        <taxon>Craniata</taxon>
        <taxon>Vertebrata</taxon>
        <taxon>Euteleostomi</taxon>
        <taxon>Mammalia</taxon>
        <taxon>Eutheria</taxon>
        <taxon>Euarchontoglires</taxon>
        <taxon>Primates</taxon>
        <taxon>Strepsirrhini</taxon>
        <taxon>Lorisiformes</taxon>
        <taxon>Galagidae</taxon>
        <taxon>Otolemur</taxon>
    </lineage>
</organism>
<keyword evidence="4" id="KW-0342">GTP-binding</keyword>
<dbReference type="EMBL" id="AAQR03008237">
    <property type="status" value="NOT_ANNOTATED_CDS"/>
    <property type="molecule type" value="Genomic_DNA"/>
</dbReference>
<dbReference type="HOGENOM" id="CLU_015342_1_0_1"/>
<dbReference type="Ensembl" id="ENSOGAT00000028935.1">
    <property type="protein sequence ID" value="ENSOGAP00000019714.1"/>
    <property type="gene ID" value="ENSOGAG00000028713.1"/>
</dbReference>
<protein>
    <recommendedName>
        <fullName evidence="6">IRG-type G domain-containing protein</fullName>
    </recommendedName>
</protein>
<dbReference type="Gene3D" id="3.40.50.300">
    <property type="entry name" value="P-loop containing nucleotide triphosphate hydrolases"/>
    <property type="match status" value="2"/>
</dbReference>
<accession>H0XUC2</accession>
<dbReference type="InterPro" id="IPR030385">
    <property type="entry name" value="G_IRG_dom"/>
</dbReference>
<dbReference type="CDD" id="cd04104">
    <property type="entry name" value="p47_IIGP_like"/>
    <property type="match status" value="1"/>
</dbReference>
<feature type="domain" description="IRG-type G" evidence="6">
    <location>
        <begin position="36"/>
        <end position="212"/>
    </location>
</feature>
<proteinExistence type="inferred from homology"/>
<dbReference type="GO" id="GO:0000045">
    <property type="term" value="P:autophagosome assembly"/>
    <property type="evidence" value="ECO:0007669"/>
    <property type="project" value="TreeGrafter"/>
</dbReference>
<dbReference type="InterPro" id="IPR051515">
    <property type="entry name" value="IRG"/>
</dbReference>
<evidence type="ECO:0000256" key="4">
    <source>
        <dbReference type="ARBA" id="ARBA00023134"/>
    </source>
</evidence>
<dbReference type="PANTHER" id="PTHR32341">
    <property type="entry name" value="INTERFERON-INDUCIBLE GTPASE"/>
    <property type="match status" value="1"/>
</dbReference>
<dbReference type="EMBL" id="AAQR03008239">
    <property type="status" value="NOT_ANNOTATED_CDS"/>
    <property type="molecule type" value="Genomic_DNA"/>
</dbReference>
<reference evidence="8" key="1">
    <citation type="submission" date="2011-03" db="EMBL/GenBank/DDBJ databases">
        <title>Version 3 of the genome sequence of Otolemur garnettii (Bushbaby).</title>
        <authorList>
            <consortium name="The Broad Institute Genome Sequencing Platform"/>
            <person name="Di Palma F."/>
            <person name="Johnson J."/>
            <person name="Lander E.S."/>
            <person name="Lindblad-Toh K."/>
            <person name="Jaffe D.B."/>
            <person name="Gnerre S."/>
            <person name="MacCallum I."/>
            <person name="Przybylski D."/>
            <person name="Ribeiro F.J."/>
            <person name="Burton J.N."/>
            <person name="Walker B.J."/>
            <person name="Sharpe T."/>
            <person name="Hall G."/>
        </authorList>
    </citation>
    <scope>NUCLEOTIDE SEQUENCE [LARGE SCALE GENOMIC DNA]</scope>
</reference>
<dbReference type="PROSITE" id="PS51716">
    <property type="entry name" value="G_IRG"/>
    <property type="match status" value="2"/>
</dbReference>
<dbReference type="InterPro" id="IPR007743">
    <property type="entry name" value="Immunity-related_GTPase-like"/>
</dbReference>
<keyword evidence="2" id="KW-0547">Nucleotide-binding</keyword>
<dbReference type="FunFam" id="3.40.50.300:FF:000541">
    <property type="entry name" value="Immunity related GTPase M"/>
    <property type="match status" value="2"/>
</dbReference>
<evidence type="ECO:0000313" key="8">
    <source>
        <dbReference type="Proteomes" id="UP000005225"/>
    </source>
</evidence>
<reference evidence="7" key="3">
    <citation type="submission" date="2025-09" db="UniProtKB">
        <authorList>
            <consortium name="Ensembl"/>
        </authorList>
    </citation>
    <scope>IDENTIFICATION</scope>
</reference>
<feature type="domain" description="IRG-type G" evidence="6">
    <location>
        <begin position="432"/>
        <end position="614"/>
    </location>
</feature>
<dbReference type="InterPro" id="IPR027417">
    <property type="entry name" value="P-loop_NTPase"/>
</dbReference>
<evidence type="ECO:0000256" key="2">
    <source>
        <dbReference type="ARBA" id="ARBA00022741"/>
    </source>
</evidence>
<dbReference type="PANTHER" id="PTHR32341:SF15">
    <property type="entry name" value="INTERFERON-GAMMA-INDUCIBLE GTPASE 10-RELATED"/>
    <property type="match status" value="1"/>
</dbReference>
<name>H0XUC2_OTOGA</name>
<keyword evidence="5" id="KW-1133">Transmembrane helix</keyword>
<dbReference type="GO" id="GO:0003924">
    <property type="term" value="F:GTPase activity"/>
    <property type="evidence" value="ECO:0007669"/>
    <property type="project" value="TreeGrafter"/>
</dbReference>
<dbReference type="Pfam" id="PF05049">
    <property type="entry name" value="IIGP"/>
    <property type="match status" value="2"/>
</dbReference>
<dbReference type="eggNOG" id="ENOG502QS9R">
    <property type="taxonomic scope" value="Eukaryota"/>
</dbReference>
<evidence type="ECO:0000256" key="3">
    <source>
        <dbReference type="ARBA" id="ARBA00022801"/>
    </source>
</evidence>